<dbReference type="KEGG" id="pseg:D3H65_03190"/>
<evidence type="ECO:0000256" key="1">
    <source>
        <dbReference type="ARBA" id="ARBA00022679"/>
    </source>
</evidence>
<sequence>MIFLNDKEVRDHLFPFTLMRSAADIRIGILTIREKWEALLGQEVKVVEDANMVSSPDARLFATNIIPSEQFIASFQTEDNLLKKDPDWESIKILQYPWHIFECNDWALREDFKLVTRNKTTQVIPESVQVINAKDIFIEEGARLAHCMLNASQGPIYIGKDAEIMEGSFIRGPFALCEGAVVKMGSKIYGATTIGPYSTVGGEIKNSVFLGYSNKAHDGYLGDAVIGEWCNLGAGTSNSNLKNTASDVKVWHNPSKDYIRAGMKCGLLMGDYSRAAINTAFNTGTVTGICANIFGEGLTPKFIPSFTWGSKALSRYEFEKALSDISNWKKLKNQQLTDAEAKQLKHIFEQS</sequence>
<dbReference type="Pfam" id="PF13562">
    <property type="entry name" value="NTP_transf_4"/>
    <property type="match status" value="1"/>
</dbReference>
<dbReference type="GO" id="GO:0016779">
    <property type="term" value="F:nucleotidyltransferase activity"/>
    <property type="evidence" value="ECO:0007669"/>
    <property type="project" value="UniProtKB-ARBA"/>
</dbReference>
<dbReference type="NCBIfam" id="TIGR03991">
    <property type="entry name" value="alt_bact_glmU"/>
    <property type="match status" value="1"/>
</dbReference>
<evidence type="ECO:0000256" key="2">
    <source>
        <dbReference type="ARBA" id="ARBA00023315"/>
    </source>
</evidence>
<dbReference type="RefSeq" id="WP_119048872.1">
    <property type="nucleotide sequence ID" value="NZ_CP032157.1"/>
</dbReference>
<dbReference type="PANTHER" id="PTHR43584">
    <property type="entry name" value="NUCLEOTIDYL TRANSFERASE"/>
    <property type="match status" value="1"/>
</dbReference>
<keyword evidence="4" id="KW-1185">Reference proteome</keyword>
<dbReference type="InterPro" id="IPR023917">
    <property type="entry name" value="Bifunctiontional_GlmU_bac-type"/>
</dbReference>
<dbReference type="Proteomes" id="UP000263900">
    <property type="component" value="Chromosome"/>
</dbReference>
<proteinExistence type="predicted"/>
<organism evidence="3 4">
    <name type="scientific">Paraflavitalea soli</name>
    <dbReference type="NCBI Taxonomy" id="2315862"/>
    <lineage>
        <taxon>Bacteria</taxon>
        <taxon>Pseudomonadati</taxon>
        <taxon>Bacteroidota</taxon>
        <taxon>Chitinophagia</taxon>
        <taxon>Chitinophagales</taxon>
        <taxon>Chitinophagaceae</taxon>
        <taxon>Paraflavitalea</taxon>
    </lineage>
</organism>
<dbReference type="AlphaFoldDB" id="A0A3B7MFC8"/>
<reference evidence="3 4" key="1">
    <citation type="submission" date="2018-09" db="EMBL/GenBank/DDBJ databases">
        <title>Genome sequencing of strain 6GH32-13.</title>
        <authorList>
            <person name="Weon H.-Y."/>
            <person name="Heo J."/>
            <person name="Kwon S.-W."/>
        </authorList>
    </citation>
    <scope>NUCLEOTIDE SEQUENCE [LARGE SCALE GENOMIC DNA]</scope>
    <source>
        <strain evidence="3 4">5GH32-13</strain>
    </source>
</reference>
<accession>A0A3B7MFC8</accession>
<dbReference type="GO" id="GO:0016746">
    <property type="term" value="F:acyltransferase activity"/>
    <property type="evidence" value="ECO:0007669"/>
    <property type="project" value="UniProtKB-KW"/>
</dbReference>
<keyword evidence="1 3" id="KW-0808">Transferase</keyword>
<dbReference type="CDD" id="cd05635">
    <property type="entry name" value="LbH_unknown"/>
    <property type="match status" value="1"/>
</dbReference>
<dbReference type="SUPFAM" id="SSF51161">
    <property type="entry name" value="Trimeric LpxA-like enzymes"/>
    <property type="match status" value="1"/>
</dbReference>
<evidence type="ECO:0000313" key="3">
    <source>
        <dbReference type="EMBL" id="AXY73034.1"/>
    </source>
</evidence>
<evidence type="ECO:0000313" key="4">
    <source>
        <dbReference type="Proteomes" id="UP000263900"/>
    </source>
</evidence>
<name>A0A3B7MFC8_9BACT</name>
<keyword evidence="2" id="KW-0012">Acyltransferase</keyword>
<dbReference type="InterPro" id="IPR050065">
    <property type="entry name" value="GlmU-like"/>
</dbReference>
<dbReference type="InterPro" id="IPR011004">
    <property type="entry name" value="Trimer_LpxA-like_sf"/>
</dbReference>
<protein>
    <submittedName>
        <fullName evidence="3">Glucose-1-phosphate thymidylyltransferase</fullName>
    </submittedName>
</protein>
<dbReference type="OrthoDB" id="9784832at2"/>
<dbReference type="EMBL" id="CP032157">
    <property type="protein sequence ID" value="AXY73034.1"/>
    <property type="molecule type" value="Genomic_DNA"/>
</dbReference>
<gene>
    <name evidence="3" type="ORF">D3H65_03190</name>
</gene>
<dbReference type="Gene3D" id="2.160.10.10">
    <property type="entry name" value="Hexapeptide repeat proteins"/>
    <property type="match status" value="1"/>
</dbReference>